<protein>
    <submittedName>
        <fullName evidence="2">Uncharacterized protein</fullName>
    </submittedName>
</protein>
<sequence length="76" mass="8482">MGTQTNDDDGEKYDGWAGTDGRTCRGGDDEGRLTDDDDRREVGRRMGSILEIEQPDFDKNFTTDALVKQSKPRKAA</sequence>
<dbReference type="AlphaFoldDB" id="A0AAD5RDY6"/>
<comment type="caution">
    <text evidence="2">The sequence shown here is derived from an EMBL/GenBank/DDBJ whole genome shotgun (WGS) entry which is preliminary data.</text>
</comment>
<feature type="region of interest" description="Disordered" evidence="1">
    <location>
        <begin position="1"/>
        <end position="42"/>
    </location>
</feature>
<dbReference type="Proteomes" id="UP001196413">
    <property type="component" value="Unassembled WGS sequence"/>
</dbReference>
<organism evidence="2 3">
    <name type="scientific">Parelaphostrongylus tenuis</name>
    <name type="common">Meningeal worm</name>
    <dbReference type="NCBI Taxonomy" id="148309"/>
    <lineage>
        <taxon>Eukaryota</taxon>
        <taxon>Metazoa</taxon>
        <taxon>Ecdysozoa</taxon>
        <taxon>Nematoda</taxon>
        <taxon>Chromadorea</taxon>
        <taxon>Rhabditida</taxon>
        <taxon>Rhabditina</taxon>
        <taxon>Rhabditomorpha</taxon>
        <taxon>Strongyloidea</taxon>
        <taxon>Metastrongylidae</taxon>
        <taxon>Parelaphostrongylus</taxon>
    </lineage>
</organism>
<accession>A0AAD5RDY6</accession>
<keyword evidence="3" id="KW-1185">Reference proteome</keyword>
<evidence type="ECO:0000256" key="1">
    <source>
        <dbReference type="SAM" id="MobiDB-lite"/>
    </source>
</evidence>
<dbReference type="EMBL" id="JAHQIW010007413">
    <property type="protein sequence ID" value="KAJ1374216.1"/>
    <property type="molecule type" value="Genomic_DNA"/>
</dbReference>
<feature type="compositionally biased region" description="Acidic residues" evidence="1">
    <location>
        <begin position="1"/>
        <end position="11"/>
    </location>
</feature>
<name>A0AAD5RDY6_PARTN</name>
<feature type="compositionally biased region" description="Basic and acidic residues" evidence="1">
    <location>
        <begin position="22"/>
        <end position="42"/>
    </location>
</feature>
<proteinExistence type="predicted"/>
<evidence type="ECO:0000313" key="3">
    <source>
        <dbReference type="Proteomes" id="UP001196413"/>
    </source>
</evidence>
<reference evidence="2" key="1">
    <citation type="submission" date="2021-06" db="EMBL/GenBank/DDBJ databases">
        <title>Parelaphostrongylus tenuis whole genome reference sequence.</title>
        <authorList>
            <person name="Garwood T.J."/>
            <person name="Larsen P.A."/>
            <person name="Fountain-Jones N.M."/>
            <person name="Garbe J.R."/>
            <person name="Macchietto M.G."/>
            <person name="Kania S.A."/>
            <person name="Gerhold R.W."/>
            <person name="Richards J.E."/>
            <person name="Wolf T.M."/>
        </authorList>
    </citation>
    <scope>NUCLEOTIDE SEQUENCE</scope>
    <source>
        <strain evidence="2">MNPRO001-30</strain>
        <tissue evidence="2">Meninges</tissue>
    </source>
</reference>
<evidence type="ECO:0000313" key="2">
    <source>
        <dbReference type="EMBL" id="KAJ1374216.1"/>
    </source>
</evidence>
<gene>
    <name evidence="2" type="ORF">KIN20_036849</name>
</gene>